<dbReference type="AlphaFoldDB" id="A0A5B8UQD8"/>
<dbReference type="RefSeq" id="WP_146791312.1">
    <property type="nucleotide sequence ID" value="NZ_BAABIO010000003.1"/>
</dbReference>
<protein>
    <submittedName>
        <fullName evidence="1">Uncharacterized protein</fullName>
    </submittedName>
</protein>
<gene>
    <name evidence="1" type="ORF">FSB75_20595</name>
</gene>
<proteinExistence type="predicted"/>
<reference evidence="1 2" key="1">
    <citation type="journal article" date="2015" name="Int. J. Syst. Evol. Microbiol.">
        <title>Flavisolibacter ginsenosidimutans sp. nov., with ginsenoside-converting activity isolated from soil used for cultivating ginseng.</title>
        <authorList>
            <person name="Zhao Y."/>
            <person name="Liu Q."/>
            <person name="Kang M.S."/>
            <person name="Jin F."/>
            <person name="Yu H."/>
            <person name="Im W.T."/>
        </authorList>
    </citation>
    <scope>NUCLEOTIDE SEQUENCE [LARGE SCALE GENOMIC DNA]</scope>
    <source>
        <strain evidence="1 2">Gsoil 636</strain>
    </source>
</reference>
<keyword evidence="2" id="KW-1185">Reference proteome</keyword>
<dbReference type="EMBL" id="CP042433">
    <property type="protein sequence ID" value="QEC58200.1"/>
    <property type="molecule type" value="Genomic_DNA"/>
</dbReference>
<evidence type="ECO:0000313" key="1">
    <source>
        <dbReference type="EMBL" id="QEC58200.1"/>
    </source>
</evidence>
<dbReference type="KEGG" id="fgg:FSB75_20595"/>
<sequence length="93" mass="10391">MKTIKVPFNGKGYKVNYDVETIDMSMTPVGFLNVYSVFVDDAELQKITGAHFTLLHNPSVTVTPLYEIKASGDVNEINLKKQIAQQVMNNPTE</sequence>
<dbReference type="Proteomes" id="UP000321204">
    <property type="component" value="Chromosome"/>
</dbReference>
<accession>A0A5B8UQD8</accession>
<evidence type="ECO:0000313" key="2">
    <source>
        <dbReference type="Proteomes" id="UP000321204"/>
    </source>
</evidence>
<organism evidence="1 2">
    <name type="scientific">Flavisolibacter ginsenosidimutans</name>
    <dbReference type="NCBI Taxonomy" id="661481"/>
    <lineage>
        <taxon>Bacteria</taxon>
        <taxon>Pseudomonadati</taxon>
        <taxon>Bacteroidota</taxon>
        <taxon>Chitinophagia</taxon>
        <taxon>Chitinophagales</taxon>
        <taxon>Chitinophagaceae</taxon>
        <taxon>Flavisolibacter</taxon>
    </lineage>
</organism>
<name>A0A5B8UQD8_9BACT</name>
<dbReference type="OrthoDB" id="9845215at2"/>